<reference evidence="1" key="1">
    <citation type="submission" date="2016-05" db="EMBL/GenBank/DDBJ databases">
        <authorList>
            <person name="Lavstsen T."/>
            <person name="Jespersen J.S."/>
        </authorList>
    </citation>
    <scope>NUCLEOTIDE SEQUENCE</scope>
    <source>
        <tissue evidence="1">Brain</tissue>
    </source>
</reference>
<accession>A0A1A7ZFM4</accession>
<sequence>RRTDPTKPSRTTTSLMIKSVREPETVRLSGWLLDQKLCMGVNRDVVNTAVGSLVGVVCSGEQEEGGVIDCWQGGVLC</sequence>
<feature type="non-terminal residue" evidence="1">
    <location>
        <position position="77"/>
    </location>
</feature>
<proteinExistence type="predicted"/>
<evidence type="ECO:0000313" key="1">
    <source>
        <dbReference type="EMBL" id="SBP41444.1"/>
    </source>
</evidence>
<reference evidence="1" key="2">
    <citation type="submission" date="2016-06" db="EMBL/GenBank/DDBJ databases">
        <title>The genome of a short-lived fish provides insights into sex chromosome evolution and the genetic control of aging.</title>
        <authorList>
            <person name="Reichwald K."/>
            <person name="Felder M."/>
            <person name="Petzold A."/>
            <person name="Koch P."/>
            <person name="Groth M."/>
            <person name="Platzer M."/>
        </authorList>
    </citation>
    <scope>NUCLEOTIDE SEQUENCE</scope>
    <source>
        <tissue evidence="1">Brain</tissue>
    </source>
</reference>
<dbReference type="EMBL" id="HADY01002959">
    <property type="protein sequence ID" value="SBP41444.1"/>
    <property type="molecule type" value="Transcribed_RNA"/>
</dbReference>
<dbReference type="AlphaFoldDB" id="A0A1A7ZFM4"/>
<name>A0A1A7ZFM4_NOTFU</name>
<protein>
    <submittedName>
        <fullName evidence="1">Uncharacterized protein</fullName>
    </submittedName>
</protein>
<feature type="non-terminal residue" evidence="1">
    <location>
        <position position="1"/>
    </location>
</feature>
<organism evidence="1">
    <name type="scientific">Nothobranchius furzeri</name>
    <name type="common">Turquoise killifish</name>
    <dbReference type="NCBI Taxonomy" id="105023"/>
    <lineage>
        <taxon>Eukaryota</taxon>
        <taxon>Metazoa</taxon>
        <taxon>Chordata</taxon>
        <taxon>Craniata</taxon>
        <taxon>Vertebrata</taxon>
        <taxon>Euteleostomi</taxon>
        <taxon>Actinopterygii</taxon>
        <taxon>Neopterygii</taxon>
        <taxon>Teleostei</taxon>
        <taxon>Neoteleostei</taxon>
        <taxon>Acanthomorphata</taxon>
        <taxon>Ovalentaria</taxon>
        <taxon>Atherinomorphae</taxon>
        <taxon>Cyprinodontiformes</taxon>
        <taxon>Nothobranchiidae</taxon>
        <taxon>Nothobranchius</taxon>
    </lineage>
</organism>
<gene>
    <name evidence="1" type="primary">OLA.14215</name>
</gene>